<accession>A0A4Y2SLK7</accession>
<name>A0A4Y2SLK7_ARAVE</name>
<dbReference type="EMBL" id="BGPR01022559">
    <property type="protein sequence ID" value="GBN88977.1"/>
    <property type="molecule type" value="Genomic_DNA"/>
</dbReference>
<gene>
    <name evidence="1" type="ORF">AVEN_31787_1</name>
</gene>
<dbReference type="AlphaFoldDB" id="A0A4Y2SLK7"/>
<reference evidence="1 2" key="1">
    <citation type="journal article" date="2019" name="Sci. Rep.">
        <title>Orb-weaving spider Araneus ventricosus genome elucidates the spidroin gene catalogue.</title>
        <authorList>
            <person name="Kono N."/>
            <person name="Nakamura H."/>
            <person name="Ohtoshi R."/>
            <person name="Moran D.A.P."/>
            <person name="Shinohara A."/>
            <person name="Yoshida Y."/>
            <person name="Fujiwara M."/>
            <person name="Mori M."/>
            <person name="Tomita M."/>
            <person name="Arakawa K."/>
        </authorList>
    </citation>
    <scope>NUCLEOTIDE SEQUENCE [LARGE SCALE GENOMIC DNA]</scope>
</reference>
<keyword evidence="2" id="KW-1185">Reference proteome</keyword>
<organism evidence="1 2">
    <name type="scientific">Araneus ventricosus</name>
    <name type="common">Orbweaver spider</name>
    <name type="synonym">Epeira ventricosa</name>
    <dbReference type="NCBI Taxonomy" id="182803"/>
    <lineage>
        <taxon>Eukaryota</taxon>
        <taxon>Metazoa</taxon>
        <taxon>Ecdysozoa</taxon>
        <taxon>Arthropoda</taxon>
        <taxon>Chelicerata</taxon>
        <taxon>Arachnida</taxon>
        <taxon>Araneae</taxon>
        <taxon>Araneomorphae</taxon>
        <taxon>Entelegynae</taxon>
        <taxon>Araneoidea</taxon>
        <taxon>Araneidae</taxon>
        <taxon>Araneus</taxon>
    </lineage>
</organism>
<evidence type="ECO:0000313" key="1">
    <source>
        <dbReference type="EMBL" id="GBN88977.1"/>
    </source>
</evidence>
<evidence type="ECO:0000313" key="2">
    <source>
        <dbReference type="Proteomes" id="UP000499080"/>
    </source>
</evidence>
<sequence>MTSANSILLECINTFPKSPSEPLPPSYISEAKMKLLYALFMLLCLIASALAADCPPKDCPSWCAKKVNPDGCAVCVCEQN</sequence>
<dbReference type="Proteomes" id="UP000499080">
    <property type="component" value="Unassembled WGS sequence"/>
</dbReference>
<proteinExistence type="predicted"/>
<comment type="caution">
    <text evidence="1">The sequence shown here is derived from an EMBL/GenBank/DDBJ whole genome shotgun (WGS) entry which is preliminary data.</text>
</comment>
<protein>
    <submittedName>
        <fullName evidence="1">Uncharacterized protein</fullName>
    </submittedName>
</protein>